<evidence type="ECO:0000256" key="1">
    <source>
        <dbReference type="ARBA" id="ARBA00004651"/>
    </source>
</evidence>
<feature type="domain" description="DUF2179" evidence="6">
    <location>
        <begin position="1"/>
        <end position="51"/>
    </location>
</feature>
<evidence type="ECO:0000256" key="5">
    <source>
        <dbReference type="ARBA" id="ARBA00023136"/>
    </source>
</evidence>
<evidence type="ECO:0000313" key="7">
    <source>
        <dbReference type="EMBL" id="OZS78366.1"/>
    </source>
</evidence>
<dbReference type="Pfam" id="PF10035">
    <property type="entry name" value="DUF2179"/>
    <property type="match status" value="1"/>
</dbReference>
<dbReference type="Proteomes" id="UP000217065">
    <property type="component" value="Unassembled WGS sequence"/>
</dbReference>
<proteinExistence type="predicted"/>
<dbReference type="GO" id="GO:0005886">
    <property type="term" value="C:plasma membrane"/>
    <property type="evidence" value="ECO:0007669"/>
    <property type="project" value="UniProtKB-SubCell"/>
</dbReference>
<keyword evidence="8" id="KW-1185">Reference proteome</keyword>
<dbReference type="RefSeq" id="WP_094942386.1">
    <property type="nucleotide sequence ID" value="NZ_NOKQ01000196.1"/>
</dbReference>
<dbReference type="AlphaFoldDB" id="A0A264W452"/>
<comment type="subcellular location">
    <subcellularLocation>
        <location evidence="1">Cell membrane</location>
        <topology evidence="1">Multi-pass membrane protein</topology>
    </subcellularLocation>
</comment>
<evidence type="ECO:0000256" key="4">
    <source>
        <dbReference type="ARBA" id="ARBA00022989"/>
    </source>
</evidence>
<evidence type="ECO:0000256" key="2">
    <source>
        <dbReference type="ARBA" id="ARBA00022475"/>
    </source>
</evidence>
<keyword evidence="5" id="KW-0472">Membrane</keyword>
<gene>
    <name evidence="7" type="ORF">CF394_06300</name>
</gene>
<dbReference type="EMBL" id="NOKQ01000196">
    <property type="protein sequence ID" value="OZS78366.1"/>
    <property type="molecule type" value="Genomic_DNA"/>
</dbReference>
<organism evidence="7 8">
    <name type="scientific">Tetzosporium hominis</name>
    <dbReference type="NCBI Taxonomy" id="2020506"/>
    <lineage>
        <taxon>Bacteria</taxon>
        <taxon>Bacillati</taxon>
        <taxon>Bacillota</taxon>
        <taxon>Bacilli</taxon>
        <taxon>Bacillales</taxon>
        <taxon>Caryophanaceae</taxon>
        <taxon>Tetzosporium</taxon>
    </lineage>
</organism>
<name>A0A264W452_9BACL</name>
<dbReference type="InterPro" id="IPR019264">
    <property type="entry name" value="DUF2179"/>
</dbReference>
<evidence type="ECO:0000313" key="8">
    <source>
        <dbReference type="Proteomes" id="UP000217065"/>
    </source>
</evidence>
<reference evidence="7 8" key="1">
    <citation type="submission" date="2017-07" db="EMBL/GenBank/DDBJ databases">
        <title>Tetzosporium hominis gen.nov. sp.nov.</title>
        <authorList>
            <person name="Tetz G."/>
            <person name="Tetz V."/>
        </authorList>
    </citation>
    <scope>NUCLEOTIDE SEQUENCE [LARGE SCALE GENOMIC DNA]</scope>
    <source>
        <strain evidence="7 8">VT-49</strain>
    </source>
</reference>
<protein>
    <recommendedName>
        <fullName evidence="6">DUF2179 domain-containing protein</fullName>
    </recommendedName>
</protein>
<comment type="caution">
    <text evidence="7">The sequence shown here is derived from an EMBL/GenBank/DDBJ whole genome shotgun (WGS) entry which is preliminary data.</text>
</comment>
<dbReference type="OrthoDB" id="48231at2"/>
<accession>A0A264W452</accession>
<sequence length="57" mass="6704">MTSWYADGQQGPRLVMKVLAKRNKENKLRHIILEKVPKAFLISYEPTHFNGGFFLKR</sequence>
<keyword evidence="3" id="KW-0812">Transmembrane</keyword>
<evidence type="ECO:0000256" key="3">
    <source>
        <dbReference type="ARBA" id="ARBA00022692"/>
    </source>
</evidence>
<keyword evidence="2" id="KW-1003">Cell membrane</keyword>
<dbReference type="CDD" id="cd16381">
    <property type="entry name" value="YitT_C_like_1"/>
    <property type="match status" value="1"/>
</dbReference>
<evidence type="ECO:0000259" key="6">
    <source>
        <dbReference type="Pfam" id="PF10035"/>
    </source>
</evidence>
<keyword evidence="4" id="KW-1133">Transmembrane helix</keyword>